<name>A0A5E6PAM7_PSEFL</name>
<dbReference type="RefSeq" id="WP_150568989.1">
    <property type="nucleotide sequence ID" value="NZ_CABVHF010000001.1"/>
</dbReference>
<dbReference type="OrthoDB" id="7029921at2"/>
<gene>
    <name evidence="1" type="ORF">PS631_00247</name>
</gene>
<dbReference type="EMBL" id="CABVHF010000001">
    <property type="protein sequence ID" value="VVM40335.1"/>
    <property type="molecule type" value="Genomic_DNA"/>
</dbReference>
<protein>
    <submittedName>
        <fullName evidence="1">Uncharacterized protein</fullName>
    </submittedName>
</protein>
<sequence>MKVRALGILSGASGDREKGEEFVVDKAYGAGLIARGYAEEVVESPLVEEKAAKPGKADSAKE</sequence>
<evidence type="ECO:0000313" key="2">
    <source>
        <dbReference type="Proteomes" id="UP000399692"/>
    </source>
</evidence>
<reference evidence="1 2" key="1">
    <citation type="submission" date="2019-09" db="EMBL/GenBank/DDBJ databases">
        <authorList>
            <person name="Chandra G."/>
            <person name="Truman W A."/>
        </authorList>
    </citation>
    <scope>NUCLEOTIDE SEQUENCE [LARGE SCALE GENOMIC DNA]</scope>
    <source>
        <strain evidence="1">PS631</strain>
    </source>
</reference>
<dbReference type="Proteomes" id="UP000399692">
    <property type="component" value="Unassembled WGS sequence"/>
</dbReference>
<organism evidence="1 2">
    <name type="scientific">Pseudomonas fluorescens</name>
    <dbReference type="NCBI Taxonomy" id="294"/>
    <lineage>
        <taxon>Bacteria</taxon>
        <taxon>Pseudomonadati</taxon>
        <taxon>Pseudomonadota</taxon>
        <taxon>Gammaproteobacteria</taxon>
        <taxon>Pseudomonadales</taxon>
        <taxon>Pseudomonadaceae</taxon>
        <taxon>Pseudomonas</taxon>
    </lineage>
</organism>
<evidence type="ECO:0000313" key="1">
    <source>
        <dbReference type="EMBL" id="VVM40335.1"/>
    </source>
</evidence>
<proteinExistence type="predicted"/>
<accession>A0A5E6PAM7</accession>
<dbReference type="AlphaFoldDB" id="A0A5E6PAM7"/>